<feature type="DNA-binding region" description="OmpR/PhoB-type" evidence="3">
    <location>
        <begin position="129"/>
        <end position="228"/>
    </location>
</feature>
<organism evidence="6 7">
    <name type="scientific">Novosphingobium organovorum</name>
    <dbReference type="NCBI Taxonomy" id="2930092"/>
    <lineage>
        <taxon>Bacteria</taxon>
        <taxon>Pseudomonadati</taxon>
        <taxon>Pseudomonadota</taxon>
        <taxon>Alphaproteobacteria</taxon>
        <taxon>Sphingomonadales</taxon>
        <taxon>Sphingomonadaceae</taxon>
        <taxon>Novosphingobium</taxon>
    </lineage>
</organism>
<dbReference type="SMART" id="SM00862">
    <property type="entry name" value="Trans_reg_C"/>
    <property type="match status" value="1"/>
</dbReference>
<comment type="caution">
    <text evidence="6">The sequence shown here is derived from an EMBL/GenBank/DDBJ whole genome shotgun (WGS) entry which is preliminary data.</text>
</comment>
<dbReference type="Proteomes" id="UP001162881">
    <property type="component" value="Unassembled WGS sequence"/>
</dbReference>
<name>A0ABT0BCE7_9SPHN</name>
<evidence type="ECO:0000259" key="4">
    <source>
        <dbReference type="PROSITE" id="PS50110"/>
    </source>
</evidence>
<accession>A0ABT0BCE7</accession>
<sequence length="233" mass="25950">MKNRHTVLVVDDEPAIRRLIVSACARADYATLEAGTAREALDALKANRPEVVLLDLGLPDRDGLELVPLVKQGSDATLIIVSAREATEEKVAALDLGADDYLTKPFDTEELLARLRVVLRNRATREGGVSTLRAGAVTIDLVARRITRAGEEVHLTPKEYTALTQLARFPGRVITHQQIMAEVWPRDHERHVEYLRVLIRSLRQKLEADPQRPTLIVNEIGIGYRLLSNADSE</sequence>
<dbReference type="RefSeq" id="WP_244018594.1">
    <property type="nucleotide sequence ID" value="NZ_JALHLF010000019.1"/>
</dbReference>
<protein>
    <submittedName>
        <fullName evidence="6">Response regulator transcription factor</fullName>
    </submittedName>
</protein>
<evidence type="ECO:0000256" key="1">
    <source>
        <dbReference type="ARBA" id="ARBA00023125"/>
    </source>
</evidence>
<dbReference type="Gene3D" id="6.10.250.690">
    <property type="match status" value="1"/>
</dbReference>
<feature type="modified residue" description="4-aspartylphosphate" evidence="2">
    <location>
        <position position="55"/>
    </location>
</feature>
<dbReference type="Pfam" id="PF00072">
    <property type="entry name" value="Response_reg"/>
    <property type="match status" value="1"/>
</dbReference>
<evidence type="ECO:0000313" key="6">
    <source>
        <dbReference type="EMBL" id="MCJ2182550.1"/>
    </source>
</evidence>
<dbReference type="InterPro" id="IPR001867">
    <property type="entry name" value="OmpR/PhoB-type_DNA-bd"/>
</dbReference>
<dbReference type="PANTHER" id="PTHR48111">
    <property type="entry name" value="REGULATOR OF RPOS"/>
    <property type="match status" value="1"/>
</dbReference>
<keyword evidence="2" id="KW-0597">Phosphoprotein</keyword>
<keyword evidence="1 3" id="KW-0238">DNA-binding</keyword>
<keyword evidence="7" id="KW-1185">Reference proteome</keyword>
<dbReference type="InterPro" id="IPR001789">
    <property type="entry name" value="Sig_transdc_resp-reg_receiver"/>
</dbReference>
<feature type="domain" description="Response regulatory" evidence="4">
    <location>
        <begin position="6"/>
        <end position="119"/>
    </location>
</feature>
<dbReference type="InterPro" id="IPR011006">
    <property type="entry name" value="CheY-like_superfamily"/>
</dbReference>
<evidence type="ECO:0000256" key="2">
    <source>
        <dbReference type="PROSITE-ProRule" id="PRU00169"/>
    </source>
</evidence>
<feature type="domain" description="OmpR/PhoB-type" evidence="5">
    <location>
        <begin position="129"/>
        <end position="228"/>
    </location>
</feature>
<dbReference type="InterPro" id="IPR036388">
    <property type="entry name" value="WH-like_DNA-bd_sf"/>
</dbReference>
<dbReference type="SUPFAM" id="SSF52172">
    <property type="entry name" value="CheY-like"/>
    <property type="match status" value="1"/>
</dbReference>
<dbReference type="InterPro" id="IPR039420">
    <property type="entry name" value="WalR-like"/>
</dbReference>
<dbReference type="Gene3D" id="3.40.50.2300">
    <property type="match status" value="1"/>
</dbReference>
<dbReference type="Pfam" id="PF00486">
    <property type="entry name" value="Trans_reg_C"/>
    <property type="match status" value="1"/>
</dbReference>
<evidence type="ECO:0000256" key="3">
    <source>
        <dbReference type="PROSITE-ProRule" id="PRU01091"/>
    </source>
</evidence>
<evidence type="ECO:0000313" key="7">
    <source>
        <dbReference type="Proteomes" id="UP001162881"/>
    </source>
</evidence>
<proteinExistence type="predicted"/>
<dbReference type="Gene3D" id="1.10.10.10">
    <property type="entry name" value="Winged helix-like DNA-binding domain superfamily/Winged helix DNA-binding domain"/>
    <property type="match status" value="1"/>
</dbReference>
<dbReference type="PROSITE" id="PS50110">
    <property type="entry name" value="RESPONSE_REGULATORY"/>
    <property type="match status" value="1"/>
</dbReference>
<gene>
    <name evidence="6" type="ORF">MTR62_07575</name>
</gene>
<dbReference type="EMBL" id="JALHLF010000019">
    <property type="protein sequence ID" value="MCJ2182550.1"/>
    <property type="molecule type" value="Genomic_DNA"/>
</dbReference>
<dbReference type="CDD" id="cd00383">
    <property type="entry name" value="trans_reg_C"/>
    <property type="match status" value="1"/>
</dbReference>
<dbReference type="SMART" id="SM00448">
    <property type="entry name" value="REC"/>
    <property type="match status" value="1"/>
</dbReference>
<reference evidence="6" key="1">
    <citation type="submission" date="2022-03" db="EMBL/GenBank/DDBJ databases">
        <title>Identification of a novel bacterium isolated from mangrove sediments.</title>
        <authorList>
            <person name="Pan X."/>
        </authorList>
    </citation>
    <scope>NUCLEOTIDE SEQUENCE</scope>
    <source>
        <strain evidence="6">B1949</strain>
    </source>
</reference>
<dbReference type="PANTHER" id="PTHR48111:SF50">
    <property type="entry name" value="KDP OPERON TRANSCRIPTIONAL REGULATORY PROTEIN KDPE"/>
    <property type="match status" value="1"/>
</dbReference>
<dbReference type="PROSITE" id="PS51755">
    <property type="entry name" value="OMPR_PHOB"/>
    <property type="match status" value="1"/>
</dbReference>
<evidence type="ECO:0000259" key="5">
    <source>
        <dbReference type="PROSITE" id="PS51755"/>
    </source>
</evidence>